<evidence type="ECO:0000256" key="1">
    <source>
        <dbReference type="ARBA" id="ARBA00004777"/>
    </source>
</evidence>
<dbReference type="EMBL" id="JAWJAY010000094">
    <property type="protein sequence ID" value="MDV2887491.1"/>
    <property type="molecule type" value="Genomic_DNA"/>
</dbReference>
<sequence>LHIKSRSAGIRPEAVVIVATIRALEMHGGVAKTELEKENIPALTSGFANLQKHIETIRSFGLPVVVAINKFITDTDVEVETLLQWCQQENVAAALTEVWEKGGEGGIELAEKLLSIIDKEENNFTPLYDLADSLETKV</sequence>
<proteinExistence type="predicted"/>
<dbReference type="InterPro" id="IPR000559">
    <property type="entry name" value="Formate_THF_ligase"/>
</dbReference>
<dbReference type="InterPro" id="IPR027417">
    <property type="entry name" value="P-loop_NTPase"/>
</dbReference>
<evidence type="ECO:0000256" key="4">
    <source>
        <dbReference type="ARBA" id="ARBA00022598"/>
    </source>
</evidence>
<evidence type="ECO:0000313" key="7">
    <source>
        <dbReference type="EMBL" id="MDV2887491.1"/>
    </source>
</evidence>
<dbReference type="Pfam" id="PF01268">
    <property type="entry name" value="FTHFS"/>
    <property type="match status" value="1"/>
</dbReference>
<dbReference type="GO" id="GO:0006730">
    <property type="term" value="P:one-carbon metabolic process"/>
    <property type="evidence" value="ECO:0007669"/>
    <property type="project" value="UniProtKB-KW"/>
</dbReference>
<accession>A0AAJ2U504</accession>
<reference evidence="7" key="1">
    <citation type="submission" date="2023-10" db="EMBL/GenBank/DDBJ databases">
        <title>Screening of Alkalihalophilus pseudofirmusBZ-TG-HK211 and Its Alleviation of Salt Stress on Rapeseed Growth.</title>
        <authorList>
            <person name="Zhao B."/>
            <person name="Guo T."/>
        </authorList>
    </citation>
    <scope>NUCLEOTIDE SEQUENCE</scope>
    <source>
        <strain evidence="7">BZ-TG-HK211</strain>
    </source>
</reference>
<keyword evidence="6" id="KW-0067">ATP-binding</keyword>
<name>A0AAJ2U504_ALKPS</name>
<evidence type="ECO:0000256" key="5">
    <source>
        <dbReference type="ARBA" id="ARBA00022741"/>
    </source>
</evidence>
<dbReference type="PROSITE" id="PS00722">
    <property type="entry name" value="FTHFS_2"/>
    <property type="match status" value="1"/>
</dbReference>
<dbReference type="RefSeq" id="WP_323467748.1">
    <property type="nucleotide sequence ID" value="NZ_JAWJAY010000094.1"/>
</dbReference>
<dbReference type="Gene3D" id="3.40.50.300">
    <property type="entry name" value="P-loop containing nucleotide triphosphate hydrolases"/>
    <property type="match status" value="1"/>
</dbReference>
<evidence type="ECO:0000256" key="6">
    <source>
        <dbReference type="ARBA" id="ARBA00022840"/>
    </source>
</evidence>
<keyword evidence="4 7" id="KW-0436">Ligase</keyword>
<organism evidence="7 8">
    <name type="scientific">Alkalihalophilus pseudofirmus</name>
    <name type="common">Bacillus pseudofirmus</name>
    <dbReference type="NCBI Taxonomy" id="79885"/>
    <lineage>
        <taxon>Bacteria</taxon>
        <taxon>Bacillati</taxon>
        <taxon>Bacillota</taxon>
        <taxon>Bacilli</taxon>
        <taxon>Bacillales</taxon>
        <taxon>Bacillaceae</taxon>
        <taxon>Alkalihalophilus</taxon>
    </lineage>
</organism>
<dbReference type="GO" id="GO:0004329">
    <property type="term" value="F:formate-tetrahydrofolate ligase activity"/>
    <property type="evidence" value="ECO:0007669"/>
    <property type="project" value="UniProtKB-EC"/>
</dbReference>
<keyword evidence="5" id="KW-0547">Nucleotide-binding</keyword>
<dbReference type="Proteomes" id="UP001285636">
    <property type="component" value="Unassembled WGS sequence"/>
</dbReference>
<keyword evidence="3" id="KW-0554">One-carbon metabolism</keyword>
<comment type="pathway">
    <text evidence="1">One-carbon metabolism; tetrahydrofolate interconversion.</text>
</comment>
<dbReference type="SUPFAM" id="SSF52540">
    <property type="entry name" value="P-loop containing nucleoside triphosphate hydrolases"/>
    <property type="match status" value="1"/>
</dbReference>
<evidence type="ECO:0000313" key="8">
    <source>
        <dbReference type="Proteomes" id="UP001285636"/>
    </source>
</evidence>
<feature type="non-terminal residue" evidence="7">
    <location>
        <position position="138"/>
    </location>
</feature>
<dbReference type="EC" id="6.3.4.3" evidence="2"/>
<dbReference type="AlphaFoldDB" id="A0AAJ2U504"/>
<gene>
    <name evidence="7" type="ORF">RYX45_20125</name>
</gene>
<evidence type="ECO:0000256" key="3">
    <source>
        <dbReference type="ARBA" id="ARBA00022563"/>
    </source>
</evidence>
<evidence type="ECO:0000256" key="2">
    <source>
        <dbReference type="ARBA" id="ARBA00012295"/>
    </source>
</evidence>
<comment type="caution">
    <text evidence="7">The sequence shown here is derived from an EMBL/GenBank/DDBJ whole genome shotgun (WGS) entry which is preliminary data.</text>
</comment>
<feature type="non-terminal residue" evidence="7">
    <location>
        <position position="1"/>
    </location>
</feature>
<protein>
    <recommendedName>
        <fullName evidence="2">formate--tetrahydrofolate ligase</fullName>
        <ecNumber evidence="2">6.3.4.3</ecNumber>
    </recommendedName>
</protein>
<dbReference type="InterPro" id="IPR020628">
    <property type="entry name" value="Formate_THF_ligase_CS"/>
</dbReference>
<dbReference type="GO" id="GO:0005524">
    <property type="term" value="F:ATP binding"/>
    <property type="evidence" value="ECO:0007669"/>
    <property type="project" value="UniProtKB-KW"/>
</dbReference>